<name>A0AAQ0KBC6_HAEPA</name>
<sequence>MKNLTLLFIAGFALTATAHANNEKTYTVKEFEADLKLQKVYIEKCKNGELHPEDLNCLNARTARRHNKNLNLE</sequence>
<dbReference type="InterPro" id="IPR047937">
    <property type="entry name" value="Eex_IncN-like"/>
</dbReference>
<accession>A0AAQ0KBC6</accession>
<comment type="caution">
    <text evidence="2">The sequence shown here is derived from an EMBL/GenBank/DDBJ whole genome shotgun (WGS) entry which is preliminary data.</text>
</comment>
<dbReference type="NCBIfam" id="NF033894">
    <property type="entry name" value="Eex_IncN"/>
    <property type="match status" value="1"/>
</dbReference>
<protein>
    <recommendedName>
        <fullName evidence="4">EexN family lipoprotein</fullName>
    </recommendedName>
</protein>
<gene>
    <name evidence="2" type="ORF">DPV95_09960</name>
</gene>
<dbReference type="EMBL" id="QEPT01000011">
    <property type="protein sequence ID" value="RDE82120.1"/>
    <property type="molecule type" value="Genomic_DNA"/>
</dbReference>
<evidence type="ECO:0000313" key="2">
    <source>
        <dbReference type="EMBL" id="RDE82120.1"/>
    </source>
</evidence>
<feature type="signal peptide" evidence="1">
    <location>
        <begin position="1"/>
        <end position="20"/>
    </location>
</feature>
<dbReference type="Proteomes" id="UP000253823">
    <property type="component" value="Unassembled WGS sequence"/>
</dbReference>
<dbReference type="RefSeq" id="WP_049367666.1">
    <property type="nucleotide sequence ID" value="NZ_CP063124.1"/>
</dbReference>
<reference evidence="2 3" key="1">
    <citation type="submission" date="2018-05" db="EMBL/GenBank/DDBJ databases">
        <title>Draft Genome Sequences for a Diverse set of 7 Haemophilus Species.</title>
        <authorList>
            <person name="Nichols M."/>
            <person name="Topaz N."/>
            <person name="Wang X."/>
            <person name="Wang X."/>
            <person name="Boxrud D."/>
        </authorList>
    </citation>
    <scope>NUCLEOTIDE SEQUENCE [LARGE SCALE GENOMIC DNA]</scope>
    <source>
        <strain evidence="2 3">C2006002596</strain>
    </source>
</reference>
<dbReference type="AlphaFoldDB" id="A0AAQ0KBC6"/>
<evidence type="ECO:0000256" key="1">
    <source>
        <dbReference type="SAM" id="SignalP"/>
    </source>
</evidence>
<organism evidence="2 3">
    <name type="scientific">Haemophilus parainfluenzae</name>
    <dbReference type="NCBI Taxonomy" id="729"/>
    <lineage>
        <taxon>Bacteria</taxon>
        <taxon>Pseudomonadati</taxon>
        <taxon>Pseudomonadota</taxon>
        <taxon>Gammaproteobacteria</taxon>
        <taxon>Pasteurellales</taxon>
        <taxon>Pasteurellaceae</taxon>
        <taxon>Haemophilus</taxon>
    </lineage>
</organism>
<feature type="chain" id="PRO_5042835982" description="EexN family lipoprotein" evidence="1">
    <location>
        <begin position="21"/>
        <end position="73"/>
    </location>
</feature>
<evidence type="ECO:0000313" key="3">
    <source>
        <dbReference type="Proteomes" id="UP000253823"/>
    </source>
</evidence>
<evidence type="ECO:0008006" key="4">
    <source>
        <dbReference type="Google" id="ProtNLM"/>
    </source>
</evidence>
<proteinExistence type="predicted"/>
<keyword evidence="1" id="KW-0732">Signal</keyword>